<keyword evidence="3" id="KW-0804">Transcription</keyword>
<evidence type="ECO:0000256" key="1">
    <source>
        <dbReference type="ARBA" id="ARBA00023015"/>
    </source>
</evidence>
<dbReference type="PRINTS" id="PR00455">
    <property type="entry name" value="HTHTETR"/>
</dbReference>
<keyword evidence="1" id="KW-0805">Transcription regulation</keyword>
<proteinExistence type="predicted"/>
<dbReference type="PROSITE" id="PS50977">
    <property type="entry name" value="HTH_TETR_2"/>
    <property type="match status" value="1"/>
</dbReference>
<reference evidence="6 7" key="1">
    <citation type="submission" date="2023-11" db="EMBL/GenBank/DDBJ databases">
        <title>Lentzea sokolovensis, sp. nov., Lentzea kristufkii, sp. nov., and Lentzea miocenensis, sp. nov., rare actinobacteria from Sokolov Coal Basin, Miocene lacustrine sediment, Czech Republic.</title>
        <authorList>
            <person name="Lara A."/>
            <person name="Kotroba L."/>
            <person name="Nouioui I."/>
            <person name="Neumann-Schaal M."/>
            <person name="Mast Y."/>
            <person name="Chronakova A."/>
        </authorList>
    </citation>
    <scope>NUCLEOTIDE SEQUENCE [LARGE SCALE GENOMIC DNA]</scope>
    <source>
        <strain evidence="6 7">BCCO 10_0856</strain>
    </source>
</reference>
<dbReference type="PROSITE" id="PS01081">
    <property type="entry name" value="HTH_TETR_1"/>
    <property type="match status" value="1"/>
</dbReference>
<dbReference type="Proteomes" id="UP001285521">
    <property type="component" value="Unassembled WGS sequence"/>
</dbReference>
<accession>A0ABU4T1C4</accession>
<dbReference type="InterPro" id="IPR036271">
    <property type="entry name" value="Tet_transcr_reg_TetR-rel_C_sf"/>
</dbReference>
<dbReference type="SUPFAM" id="SSF48498">
    <property type="entry name" value="Tetracyclin repressor-like, C-terminal domain"/>
    <property type="match status" value="1"/>
</dbReference>
<comment type="caution">
    <text evidence="6">The sequence shown here is derived from an EMBL/GenBank/DDBJ whole genome shotgun (WGS) entry which is preliminary data.</text>
</comment>
<dbReference type="SUPFAM" id="SSF46689">
    <property type="entry name" value="Homeodomain-like"/>
    <property type="match status" value="1"/>
</dbReference>
<dbReference type="RefSeq" id="WP_319967001.1">
    <property type="nucleotide sequence ID" value="NZ_JAXAVW010000013.1"/>
</dbReference>
<dbReference type="InterPro" id="IPR009057">
    <property type="entry name" value="Homeodomain-like_sf"/>
</dbReference>
<keyword evidence="2 4" id="KW-0238">DNA-binding</keyword>
<name>A0ABU4T1C4_9PSEU</name>
<evidence type="ECO:0000313" key="6">
    <source>
        <dbReference type="EMBL" id="MDX8031948.1"/>
    </source>
</evidence>
<evidence type="ECO:0000259" key="5">
    <source>
        <dbReference type="PROSITE" id="PS50977"/>
    </source>
</evidence>
<gene>
    <name evidence="6" type="ORF">SK803_17115</name>
</gene>
<reference evidence="6 7" key="2">
    <citation type="submission" date="2023-11" db="EMBL/GenBank/DDBJ databases">
        <authorList>
            <person name="Lara A.C."/>
            <person name="Chronakova A."/>
        </authorList>
    </citation>
    <scope>NUCLEOTIDE SEQUENCE [LARGE SCALE GENOMIC DNA]</scope>
    <source>
        <strain evidence="6 7">BCCO 10_0856</strain>
    </source>
</reference>
<feature type="DNA-binding region" description="H-T-H motif" evidence="4">
    <location>
        <begin position="33"/>
        <end position="52"/>
    </location>
</feature>
<dbReference type="Gene3D" id="1.10.10.60">
    <property type="entry name" value="Homeodomain-like"/>
    <property type="match status" value="1"/>
</dbReference>
<protein>
    <submittedName>
        <fullName evidence="6">TetR/AcrR family transcriptional regulator</fullName>
    </submittedName>
</protein>
<dbReference type="EMBL" id="JAXAVW010000013">
    <property type="protein sequence ID" value="MDX8031948.1"/>
    <property type="molecule type" value="Genomic_DNA"/>
</dbReference>
<feature type="domain" description="HTH tetR-type" evidence="5">
    <location>
        <begin position="10"/>
        <end position="70"/>
    </location>
</feature>
<dbReference type="PANTHER" id="PTHR47506:SF7">
    <property type="entry name" value="TRANSCRIPTIONAL REGULATORY PROTEIN"/>
    <property type="match status" value="1"/>
</dbReference>
<evidence type="ECO:0000256" key="2">
    <source>
        <dbReference type="ARBA" id="ARBA00023125"/>
    </source>
</evidence>
<dbReference type="Pfam" id="PF00440">
    <property type="entry name" value="TetR_N"/>
    <property type="match status" value="1"/>
</dbReference>
<dbReference type="InterPro" id="IPR001647">
    <property type="entry name" value="HTH_TetR"/>
</dbReference>
<organism evidence="6 7">
    <name type="scientific">Lentzea miocenica</name>
    <dbReference type="NCBI Taxonomy" id="3095431"/>
    <lineage>
        <taxon>Bacteria</taxon>
        <taxon>Bacillati</taxon>
        <taxon>Actinomycetota</taxon>
        <taxon>Actinomycetes</taxon>
        <taxon>Pseudonocardiales</taxon>
        <taxon>Pseudonocardiaceae</taxon>
        <taxon>Lentzea</taxon>
    </lineage>
</organism>
<dbReference type="InterPro" id="IPR023772">
    <property type="entry name" value="DNA-bd_HTH_TetR-type_CS"/>
</dbReference>
<dbReference type="Gene3D" id="1.10.357.10">
    <property type="entry name" value="Tetracycline Repressor, domain 2"/>
    <property type="match status" value="1"/>
</dbReference>
<evidence type="ECO:0000313" key="7">
    <source>
        <dbReference type="Proteomes" id="UP001285521"/>
    </source>
</evidence>
<evidence type="ECO:0000256" key="3">
    <source>
        <dbReference type="ARBA" id="ARBA00023163"/>
    </source>
</evidence>
<dbReference type="PANTHER" id="PTHR47506">
    <property type="entry name" value="TRANSCRIPTIONAL REGULATORY PROTEIN"/>
    <property type="match status" value="1"/>
</dbReference>
<evidence type="ECO:0000256" key="4">
    <source>
        <dbReference type="PROSITE-ProRule" id="PRU00335"/>
    </source>
</evidence>
<keyword evidence="7" id="KW-1185">Reference proteome</keyword>
<sequence length="196" mass="20579">MGRASRAEAAQHREQIVTATAQLLRERGSAGISVQDVMGAAGLSHGGFYKHFASKDELLGIATEVAFGSMLADLANLAGNDDAWGQLVDDYLSARHRDEPGTGCPNTALAGESAHASGEAPLRTAYADGLAKTLESLTTLEGLPADREAARRRAVVDLSTLVGALSLARATGKTPLSMEILETVRSELTARRHRSA</sequence>